<feature type="chain" id="PRO_5043418199" evidence="1">
    <location>
        <begin position="20"/>
        <end position="217"/>
    </location>
</feature>
<name>A0AAV9X6M2_9PEZI</name>
<dbReference type="Proteomes" id="UP001365542">
    <property type="component" value="Unassembled WGS sequence"/>
</dbReference>
<feature type="signal peptide" evidence="1">
    <location>
        <begin position="1"/>
        <end position="19"/>
    </location>
</feature>
<keyword evidence="3" id="KW-1185">Reference proteome</keyword>
<dbReference type="EMBL" id="JAVHJO010000009">
    <property type="protein sequence ID" value="KAK6537349.1"/>
    <property type="molecule type" value="Genomic_DNA"/>
</dbReference>
<organism evidence="2 3">
    <name type="scientific">Orbilia ellipsospora</name>
    <dbReference type="NCBI Taxonomy" id="2528407"/>
    <lineage>
        <taxon>Eukaryota</taxon>
        <taxon>Fungi</taxon>
        <taxon>Dikarya</taxon>
        <taxon>Ascomycota</taxon>
        <taxon>Pezizomycotina</taxon>
        <taxon>Orbiliomycetes</taxon>
        <taxon>Orbiliales</taxon>
        <taxon>Orbiliaceae</taxon>
        <taxon>Orbilia</taxon>
    </lineage>
</organism>
<comment type="caution">
    <text evidence="2">The sequence shown here is derived from an EMBL/GenBank/DDBJ whole genome shotgun (WGS) entry which is preliminary data.</text>
</comment>
<accession>A0AAV9X6M2</accession>
<evidence type="ECO:0000313" key="2">
    <source>
        <dbReference type="EMBL" id="KAK6537349.1"/>
    </source>
</evidence>
<proteinExistence type="predicted"/>
<protein>
    <submittedName>
        <fullName evidence="2">Uncharacterized protein</fullName>
    </submittedName>
</protein>
<reference evidence="2 3" key="1">
    <citation type="submission" date="2019-10" db="EMBL/GenBank/DDBJ databases">
        <authorList>
            <person name="Palmer J.M."/>
        </authorList>
    </citation>
    <scope>NUCLEOTIDE SEQUENCE [LARGE SCALE GENOMIC DNA]</scope>
    <source>
        <strain evidence="2 3">TWF694</strain>
    </source>
</reference>
<sequence length="217" mass="24571">MRFRRIFAAGILTIPSIAALSSVECDAYTEPPENPENAIKFLYGVLSSIYDPRTPPPSAPIPVKAPTDLYEYVIALKLQCLEQPIDLLKTLVQIDEVKIERAKAHSHSNPADDPNEENRVSIQRFQYMNDDIAVDFLNRLSTLLYQYDQALIVAHEEWPEQQLARLGAIKSAFENFYKKLDSVIGKARYAGVSLDMKRKELGLEELKAIVADPEMVY</sequence>
<evidence type="ECO:0000256" key="1">
    <source>
        <dbReference type="SAM" id="SignalP"/>
    </source>
</evidence>
<evidence type="ECO:0000313" key="3">
    <source>
        <dbReference type="Proteomes" id="UP001365542"/>
    </source>
</evidence>
<dbReference type="AlphaFoldDB" id="A0AAV9X6M2"/>
<gene>
    <name evidence="2" type="ORF">TWF694_011541</name>
</gene>
<keyword evidence="1" id="KW-0732">Signal</keyword>